<accession>A0AAV7QMB4</accession>
<protein>
    <submittedName>
        <fullName evidence="1">Uncharacterized protein</fullName>
    </submittedName>
</protein>
<name>A0AAV7QMB4_PLEWA</name>
<keyword evidence="2" id="KW-1185">Reference proteome</keyword>
<evidence type="ECO:0000313" key="2">
    <source>
        <dbReference type="Proteomes" id="UP001066276"/>
    </source>
</evidence>
<proteinExistence type="predicted"/>
<sequence length="184" mass="20123">MIGARRGLDQGTRPAVVGYPSFHTRKISRPDRGLGLDRAQETLRSNSEKNKTSHFQQLEAVAFGTAPAKTIRTAQVSAKNQARIKNTDSNSLRLRIKTKPALPLSESHHNSTRRPISKPSACAGELPSLTFLDPLGKLPNSPHFNCAEDVMVKPKHPKLGAPTDGDPPPLLLVILTRKLQRCSN</sequence>
<dbReference type="Proteomes" id="UP001066276">
    <property type="component" value="Chromosome 6"/>
</dbReference>
<organism evidence="1 2">
    <name type="scientific">Pleurodeles waltl</name>
    <name type="common">Iberian ribbed newt</name>
    <dbReference type="NCBI Taxonomy" id="8319"/>
    <lineage>
        <taxon>Eukaryota</taxon>
        <taxon>Metazoa</taxon>
        <taxon>Chordata</taxon>
        <taxon>Craniata</taxon>
        <taxon>Vertebrata</taxon>
        <taxon>Euteleostomi</taxon>
        <taxon>Amphibia</taxon>
        <taxon>Batrachia</taxon>
        <taxon>Caudata</taxon>
        <taxon>Salamandroidea</taxon>
        <taxon>Salamandridae</taxon>
        <taxon>Pleurodelinae</taxon>
        <taxon>Pleurodeles</taxon>
    </lineage>
</organism>
<evidence type="ECO:0000313" key="1">
    <source>
        <dbReference type="EMBL" id="KAJ1141614.1"/>
    </source>
</evidence>
<comment type="caution">
    <text evidence="1">The sequence shown here is derived from an EMBL/GenBank/DDBJ whole genome shotgun (WGS) entry which is preliminary data.</text>
</comment>
<reference evidence="1" key="1">
    <citation type="journal article" date="2022" name="bioRxiv">
        <title>Sequencing and chromosome-scale assembly of the giantPleurodeles waltlgenome.</title>
        <authorList>
            <person name="Brown T."/>
            <person name="Elewa A."/>
            <person name="Iarovenko S."/>
            <person name="Subramanian E."/>
            <person name="Araus A.J."/>
            <person name="Petzold A."/>
            <person name="Susuki M."/>
            <person name="Suzuki K.-i.T."/>
            <person name="Hayashi T."/>
            <person name="Toyoda A."/>
            <person name="Oliveira C."/>
            <person name="Osipova E."/>
            <person name="Leigh N.D."/>
            <person name="Simon A."/>
            <person name="Yun M.H."/>
        </authorList>
    </citation>
    <scope>NUCLEOTIDE SEQUENCE</scope>
    <source>
        <strain evidence="1">20211129_DDA</strain>
        <tissue evidence="1">Liver</tissue>
    </source>
</reference>
<gene>
    <name evidence="1" type="ORF">NDU88_007942</name>
</gene>
<dbReference type="EMBL" id="JANPWB010000010">
    <property type="protein sequence ID" value="KAJ1141614.1"/>
    <property type="molecule type" value="Genomic_DNA"/>
</dbReference>
<dbReference type="AlphaFoldDB" id="A0AAV7QMB4"/>